<reference evidence="2" key="1">
    <citation type="submission" date="2021-06" db="EMBL/GenBank/DDBJ databases">
        <authorList>
            <person name="Hodson N. C."/>
            <person name="Mongue J. A."/>
            <person name="Jaron S. K."/>
        </authorList>
    </citation>
    <scope>NUCLEOTIDE SEQUENCE</scope>
</reference>
<feature type="compositionally biased region" description="Polar residues" evidence="1">
    <location>
        <begin position="148"/>
        <end position="157"/>
    </location>
</feature>
<dbReference type="AlphaFoldDB" id="A0A8J2LFQ7"/>
<comment type="caution">
    <text evidence="2">The sequence shown here is derived from an EMBL/GenBank/DDBJ whole genome shotgun (WGS) entry which is preliminary data.</text>
</comment>
<keyword evidence="3" id="KW-1185">Reference proteome</keyword>
<protein>
    <submittedName>
        <fullName evidence="2">Uncharacterized protein</fullName>
    </submittedName>
</protein>
<evidence type="ECO:0000313" key="3">
    <source>
        <dbReference type="Proteomes" id="UP000708208"/>
    </source>
</evidence>
<organism evidence="2 3">
    <name type="scientific">Allacma fusca</name>
    <dbReference type="NCBI Taxonomy" id="39272"/>
    <lineage>
        <taxon>Eukaryota</taxon>
        <taxon>Metazoa</taxon>
        <taxon>Ecdysozoa</taxon>
        <taxon>Arthropoda</taxon>
        <taxon>Hexapoda</taxon>
        <taxon>Collembola</taxon>
        <taxon>Symphypleona</taxon>
        <taxon>Sminthuridae</taxon>
        <taxon>Allacma</taxon>
    </lineage>
</organism>
<evidence type="ECO:0000313" key="2">
    <source>
        <dbReference type="EMBL" id="CAG7830828.1"/>
    </source>
</evidence>
<sequence length="157" mass="16994">MQMSESMHASLVGDHTVGGSFAYGTLVPGNGITYAHEPIIASTTLVAHLHMEHQVQGMAFHMQVNQSLLRFCSRTFHMQTIDGMHASFVVNTLAAMIGSLPVHMQMSPTKQANRLNVLVVGNGINRFVTAHHPSVIDKTSTVKHAPQGPSSNVRNEA</sequence>
<feature type="region of interest" description="Disordered" evidence="1">
    <location>
        <begin position="138"/>
        <end position="157"/>
    </location>
</feature>
<name>A0A8J2LFQ7_9HEXA</name>
<evidence type="ECO:0000256" key="1">
    <source>
        <dbReference type="SAM" id="MobiDB-lite"/>
    </source>
</evidence>
<accession>A0A8J2LFQ7</accession>
<dbReference type="Proteomes" id="UP000708208">
    <property type="component" value="Unassembled WGS sequence"/>
</dbReference>
<proteinExistence type="predicted"/>
<gene>
    <name evidence="2" type="ORF">AFUS01_LOCUS40604</name>
</gene>
<dbReference type="EMBL" id="CAJVCH010557769">
    <property type="protein sequence ID" value="CAG7830828.1"/>
    <property type="molecule type" value="Genomic_DNA"/>
</dbReference>